<comment type="subcellular location">
    <subcellularLocation>
        <location evidence="1">Cell membrane</location>
        <topology evidence="1">Peripheral membrane protein</topology>
    </subcellularLocation>
</comment>
<evidence type="ECO:0000256" key="3">
    <source>
        <dbReference type="ARBA" id="ARBA00022448"/>
    </source>
</evidence>
<dbReference type="EMBL" id="JAPJDE010000002">
    <property type="protein sequence ID" value="MCX2848579.1"/>
    <property type="molecule type" value="Genomic_DNA"/>
</dbReference>
<evidence type="ECO:0000259" key="7">
    <source>
        <dbReference type="PROSITE" id="PS50893"/>
    </source>
</evidence>
<evidence type="ECO:0000256" key="1">
    <source>
        <dbReference type="ARBA" id="ARBA00004202"/>
    </source>
</evidence>
<proteinExistence type="inferred from homology"/>
<dbReference type="PANTHER" id="PTHR42711:SF5">
    <property type="entry name" value="ABC TRANSPORTER ATP-BINDING PROTEIN NATA"/>
    <property type="match status" value="1"/>
</dbReference>
<reference evidence="8 9" key="1">
    <citation type="submission" date="2022-11" db="EMBL/GenBank/DDBJ databases">
        <title>Taxonomy of Curtobacterium flaccumfaciens.</title>
        <authorList>
            <person name="Osdaghi E."/>
            <person name="Taghavi S.M."/>
            <person name="Hamidizade M."/>
            <person name="Abachi H."/>
            <person name="Fazliarab A."/>
            <person name="Baeyen S."/>
            <person name="Portier P."/>
            <person name="Van Vaerenbergh J."/>
            <person name="Jacques M.-A."/>
        </authorList>
    </citation>
    <scope>NUCLEOTIDE SEQUENCE [LARGE SCALE GENOMIC DNA]</scope>
    <source>
        <strain evidence="8 9">LMG 3715</strain>
    </source>
</reference>
<dbReference type="InterPro" id="IPR027417">
    <property type="entry name" value="P-loop_NTPase"/>
</dbReference>
<feature type="domain" description="ABC transporter" evidence="7">
    <location>
        <begin position="16"/>
        <end position="258"/>
    </location>
</feature>
<gene>
    <name evidence="8" type="ORF">ORG12_07840</name>
</gene>
<keyword evidence="6" id="KW-0046">Antibiotic resistance</keyword>
<dbReference type="Proteomes" id="UP001207276">
    <property type="component" value="Unassembled WGS sequence"/>
</dbReference>
<accession>A0ABT3S155</accession>
<evidence type="ECO:0000256" key="2">
    <source>
        <dbReference type="ARBA" id="ARBA00005417"/>
    </source>
</evidence>
<dbReference type="InterPro" id="IPR017871">
    <property type="entry name" value="ABC_transporter-like_CS"/>
</dbReference>
<dbReference type="PANTHER" id="PTHR42711">
    <property type="entry name" value="ABC TRANSPORTER ATP-BINDING PROTEIN"/>
    <property type="match status" value="1"/>
</dbReference>
<dbReference type="SUPFAM" id="SSF52540">
    <property type="entry name" value="P-loop containing nucleoside triphosphate hydrolases"/>
    <property type="match status" value="1"/>
</dbReference>
<keyword evidence="4" id="KW-0547">Nucleotide-binding</keyword>
<evidence type="ECO:0000256" key="4">
    <source>
        <dbReference type="ARBA" id="ARBA00022741"/>
    </source>
</evidence>
<dbReference type="Gene3D" id="3.40.50.300">
    <property type="entry name" value="P-loop containing nucleotide triphosphate hydrolases"/>
    <property type="match status" value="1"/>
</dbReference>
<evidence type="ECO:0000313" key="9">
    <source>
        <dbReference type="Proteomes" id="UP001207276"/>
    </source>
</evidence>
<keyword evidence="9" id="KW-1185">Reference proteome</keyword>
<dbReference type="InterPro" id="IPR050763">
    <property type="entry name" value="ABC_transporter_ATP-binding"/>
</dbReference>
<protein>
    <submittedName>
        <fullName evidence="8">ABC transporter ATP-binding protein</fullName>
    </submittedName>
</protein>
<comment type="caution">
    <text evidence="8">The sequence shown here is derived from an EMBL/GenBank/DDBJ whole genome shotgun (WGS) entry which is preliminary data.</text>
</comment>
<comment type="similarity">
    <text evidence="2">Belongs to the ABC transporter superfamily.</text>
</comment>
<evidence type="ECO:0000256" key="5">
    <source>
        <dbReference type="ARBA" id="ARBA00022840"/>
    </source>
</evidence>
<dbReference type="RefSeq" id="WP_214518863.1">
    <property type="nucleotide sequence ID" value="NZ_CP104934.1"/>
</dbReference>
<keyword evidence="3" id="KW-0813">Transport</keyword>
<dbReference type="InterPro" id="IPR003593">
    <property type="entry name" value="AAA+_ATPase"/>
</dbReference>
<dbReference type="PROSITE" id="PS50893">
    <property type="entry name" value="ABC_TRANSPORTER_2"/>
    <property type="match status" value="1"/>
</dbReference>
<keyword evidence="5 8" id="KW-0067">ATP-binding</keyword>
<name>A0ABT3S155_9MICO</name>
<dbReference type="SMART" id="SM00382">
    <property type="entry name" value="AAA"/>
    <property type="match status" value="1"/>
</dbReference>
<dbReference type="PROSITE" id="PS00211">
    <property type="entry name" value="ABC_TRANSPORTER_1"/>
    <property type="match status" value="1"/>
</dbReference>
<dbReference type="GO" id="GO:0005524">
    <property type="term" value="F:ATP binding"/>
    <property type="evidence" value="ECO:0007669"/>
    <property type="project" value="UniProtKB-KW"/>
</dbReference>
<dbReference type="InterPro" id="IPR003439">
    <property type="entry name" value="ABC_transporter-like_ATP-bd"/>
</dbReference>
<evidence type="ECO:0000313" key="8">
    <source>
        <dbReference type="EMBL" id="MCX2848579.1"/>
    </source>
</evidence>
<organism evidence="8 9">
    <name type="scientific">Curtobacterium poinsettiae</name>
    <dbReference type="NCBI Taxonomy" id="159612"/>
    <lineage>
        <taxon>Bacteria</taxon>
        <taxon>Bacillati</taxon>
        <taxon>Actinomycetota</taxon>
        <taxon>Actinomycetes</taxon>
        <taxon>Micrococcales</taxon>
        <taxon>Microbacteriaceae</taxon>
        <taxon>Curtobacterium</taxon>
    </lineage>
</organism>
<dbReference type="Pfam" id="PF00005">
    <property type="entry name" value="ABC_tran"/>
    <property type="match status" value="1"/>
</dbReference>
<sequence length="330" mass="35942">MQGVERTSRDVGYASVYAEGLTKAYPSPRRSSKAAAADTTLAVRGIDLNIPKGCTYGILGSNGAGKSSTMRMIACASPRTDGTLSVLGLDPRTDGPAIRAKLGVVPQRDNLDLELTVLENLVIYARYFGIRKRDARDKADELLDFADLRAKAHAKVETLSGGMQRRLTIARALVNDPELILLDEPTTGLDPQSRHALWNKLSELRGRGVGLLLTTHYMDEAEQLCDELVIMHAGQVVARGTPRNLIADNVAPEVVEFKFADGSRERAEDVLRDLGHRMQSLHDRTLAYASDGDALVTGVRRAGISADSVFVRRSTLEDVYLQITGRGISE</sequence>
<evidence type="ECO:0000256" key="6">
    <source>
        <dbReference type="ARBA" id="ARBA00023251"/>
    </source>
</evidence>